<feature type="region of interest" description="Disordered" evidence="1">
    <location>
        <begin position="365"/>
        <end position="390"/>
    </location>
</feature>
<organism evidence="2 3">
    <name type="scientific">Micromonospora auratinigra</name>
    <dbReference type="NCBI Taxonomy" id="261654"/>
    <lineage>
        <taxon>Bacteria</taxon>
        <taxon>Bacillati</taxon>
        <taxon>Actinomycetota</taxon>
        <taxon>Actinomycetes</taxon>
        <taxon>Micromonosporales</taxon>
        <taxon>Micromonosporaceae</taxon>
        <taxon>Micromonospora</taxon>
    </lineage>
</organism>
<dbReference type="OrthoDB" id="56388at2"/>
<gene>
    <name evidence="2" type="ORF">GA0070611_6109</name>
</gene>
<feature type="compositionally biased region" description="Low complexity" evidence="1">
    <location>
        <begin position="380"/>
        <end position="390"/>
    </location>
</feature>
<keyword evidence="3" id="KW-1185">Reference proteome</keyword>
<evidence type="ECO:0000313" key="3">
    <source>
        <dbReference type="Proteomes" id="UP000199385"/>
    </source>
</evidence>
<sequence length="526" mass="55446">MTTARDRGPADALAEALDLPDGEARCAELDRIAARADATGDPRTGLAARYALIETYLHLGEGWRLVEPVRRCRATVDALPDPPPADAERLHRHQRQAVEALFGTPRVGLDRARSLLDDLAARLGEDAEPVVELRCRLADHLGDEPSARRAYERWVAAVAHPAAGCPGCAPARRADLLAGWGEPGAALAALRPALDGEVDCTDQPERALTAGLLPWLRSGDPARAGAAHVRAYRRHRRERPAFPLLAAHLRFCALGGHLERGLTVLAEQLPRLDRPTDDLSAMEFAAAGSLLCGLAVEAGLGDRRIHRPGHGPRPASEVDVATLGGQLQTLATTLAGSFDARNGTGHQSGRIASWLAERPLAEPVPLPAEDAADPDDAPEEAGPASPGDEEPAALSLALLTAALDARGDAYAVEPDGTVVGRWGPAVLQFRRLGQRGEILHARTVATRRLPVSRRAEAYAFCNAWNHDRLLPAAYVHEPGDGALVLAAGVTTDLAHGVAPAQLVVLVTAAVSTGVAYAEAVAALPPG</sequence>
<dbReference type="RefSeq" id="WP_091671964.1">
    <property type="nucleotide sequence ID" value="NZ_LT594323.1"/>
</dbReference>
<accession>A0A1A9AB35</accession>
<dbReference type="PATRIC" id="fig|261654.4.peg.6183"/>
<dbReference type="AlphaFoldDB" id="A0A1A9AB35"/>
<dbReference type="EMBL" id="LT594323">
    <property type="protein sequence ID" value="SBT53410.1"/>
    <property type="molecule type" value="Genomic_DNA"/>
</dbReference>
<reference evidence="3" key="1">
    <citation type="submission" date="2016-06" db="EMBL/GenBank/DDBJ databases">
        <authorList>
            <person name="Varghese N."/>
            <person name="Submissions Spin"/>
        </authorList>
    </citation>
    <scope>NUCLEOTIDE SEQUENCE [LARGE SCALE GENOMIC DNA]</scope>
    <source>
        <strain evidence="3">DSM 44815</strain>
    </source>
</reference>
<name>A0A1A9AB35_9ACTN</name>
<dbReference type="Proteomes" id="UP000199385">
    <property type="component" value="Chromosome I"/>
</dbReference>
<evidence type="ECO:0000313" key="2">
    <source>
        <dbReference type="EMBL" id="SBT53410.1"/>
    </source>
</evidence>
<dbReference type="InterPro" id="IPR019660">
    <property type="entry name" value="Put_sensory_transdc_reg_YbjN"/>
</dbReference>
<dbReference type="Pfam" id="PF10722">
    <property type="entry name" value="YbjN"/>
    <property type="match status" value="1"/>
</dbReference>
<protein>
    <submittedName>
        <fullName evidence="2">Putative sensory transduction regulator</fullName>
    </submittedName>
</protein>
<dbReference type="STRING" id="261654.GA0070611_6109"/>
<proteinExistence type="predicted"/>
<feature type="compositionally biased region" description="Acidic residues" evidence="1">
    <location>
        <begin position="370"/>
        <end position="379"/>
    </location>
</feature>
<evidence type="ECO:0000256" key="1">
    <source>
        <dbReference type="SAM" id="MobiDB-lite"/>
    </source>
</evidence>